<dbReference type="Gene3D" id="3.30.70.250">
    <property type="entry name" value="Malonyl-CoA ACP transacylase, ACP-binding"/>
    <property type="match status" value="1"/>
</dbReference>
<dbReference type="PANTHER" id="PTHR47170:SF2">
    <property type="entry name" value="MALONYL-COA:ACP TRANSACYLASE (MAT) DOMAIN-CONTAINING PROTEIN"/>
    <property type="match status" value="1"/>
</dbReference>
<dbReference type="SUPFAM" id="SSF52151">
    <property type="entry name" value="FabD/lysophospholipase-like"/>
    <property type="match status" value="1"/>
</dbReference>
<sequence>MNFQLVLRRNIQLININKRFIRGRINNIKDNSHNDIKDFLNNNNEVKMENKKQYLKEINFSHIPIEKQAIIFCPGQGAQTVGMLEKTKKENPKALKLFDEASEILGYDLQKVIDNGPDTKLNQTIYTQPAILVSTIVGYENLKLIRPDINDYLTHIAGFSVGEYSAAVISGMLTFPNAVKIVKARAEAMHKCCQYTSSKMIVVSTKASSRLGDLMDDALKFATEINGVPLCEIANILYTGHKVVGMSDDCYEYIKKYSEDYDVKLGKILSVGGAFHTRLMSDAVNELKPLFKNLDVEVPFCNIYSNFTGKIMERKKRQIRVNLLNQICNPVKWEQIQQLIYRQHEKENERYIFPTYYEVGPGKTLGAMWYKISKKAFKNYFHISC</sequence>
<dbReference type="InterPro" id="IPR014043">
    <property type="entry name" value="Acyl_transferase_dom"/>
</dbReference>
<dbReference type="WBParaSite" id="PTRK_0001101800.1">
    <property type="protein sequence ID" value="PTRK_0001101800.1"/>
    <property type="gene ID" value="PTRK_0001101800"/>
</dbReference>
<feature type="domain" description="Malonyl-CoA:ACP transacylase (MAT)" evidence="1">
    <location>
        <begin position="72"/>
        <end position="371"/>
    </location>
</feature>
<dbReference type="InterPro" id="IPR001227">
    <property type="entry name" value="Ac_transferase_dom_sf"/>
</dbReference>
<dbReference type="Proteomes" id="UP000038045">
    <property type="component" value="Unplaced"/>
</dbReference>
<protein>
    <submittedName>
        <fullName evidence="3">PKS_AT domain-containing protein</fullName>
    </submittedName>
</protein>
<dbReference type="STRING" id="131310.A0A0N4ZR83"/>
<proteinExistence type="predicted"/>
<evidence type="ECO:0000259" key="1">
    <source>
        <dbReference type="SMART" id="SM00827"/>
    </source>
</evidence>
<dbReference type="GO" id="GO:0016740">
    <property type="term" value="F:transferase activity"/>
    <property type="evidence" value="ECO:0007669"/>
    <property type="project" value="InterPro"/>
</dbReference>
<name>A0A0N4ZR83_PARTI</name>
<dbReference type="InterPro" id="IPR052760">
    <property type="entry name" value="Mitochondrial_malonyltrans"/>
</dbReference>
<organism evidence="2 3">
    <name type="scientific">Parastrongyloides trichosuri</name>
    <name type="common">Possum-specific nematode worm</name>
    <dbReference type="NCBI Taxonomy" id="131310"/>
    <lineage>
        <taxon>Eukaryota</taxon>
        <taxon>Metazoa</taxon>
        <taxon>Ecdysozoa</taxon>
        <taxon>Nematoda</taxon>
        <taxon>Chromadorea</taxon>
        <taxon>Rhabditida</taxon>
        <taxon>Tylenchina</taxon>
        <taxon>Panagrolaimomorpha</taxon>
        <taxon>Strongyloidoidea</taxon>
        <taxon>Strongyloididae</taxon>
        <taxon>Parastrongyloides</taxon>
    </lineage>
</organism>
<keyword evidence="2" id="KW-1185">Reference proteome</keyword>
<dbReference type="PANTHER" id="PTHR47170">
    <property type="entry name" value="MALONYL-COA ACP TRANSACYLASE, ACP-BINDING"/>
    <property type="match status" value="1"/>
</dbReference>
<dbReference type="Pfam" id="PF00698">
    <property type="entry name" value="Acyl_transf_1"/>
    <property type="match status" value="1"/>
</dbReference>
<reference evidence="3" key="1">
    <citation type="submission" date="2017-02" db="UniProtKB">
        <authorList>
            <consortium name="WormBaseParasite"/>
        </authorList>
    </citation>
    <scope>IDENTIFICATION</scope>
</reference>
<dbReference type="InterPro" id="IPR016035">
    <property type="entry name" value="Acyl_Trfase/lysoPLipase"/>
</dbReference>
<evidence type="ECO:0000313" key="3">
    <source>
        <dbReference type="WBParaSite" id="PTRK_0001101800.1"/>
    </source>
</evidence>
<dbReference type="SMART" id="SM00827">
    <property type="entry name" value="PKS_AT"/>
    <property type="match status" value="1"/>
</dbReference>
<dbReference type="AlphaFoldDB" id="A0A0N4ZR83"/>
<accession>A0A0N4ZR83</accession>
<dbReference type="Gene3D" id="3.40.366.10">
    <property type="entry name" value="Malonyl-Coenzyme A Acyl Carrier Protein, domain 2"/>
    <property type="match status" value="1"/>
</dbReference>
<evidence type="ECO:0000313" key="2">
    <source>
        <dbReference type="Proteomes" id="UP000038045"/>
    </source>
</evidence>